<dbReference type="Gene3D" id="1.20.1270.60">
    <property type="entry name" value="Arfaptin homology (AH) domain/BAR domain"/>
    <property type="match status" value="1"/>
</dbReference>
<gene>
    <name evidence="3" type="ORF">DFH94DRAFT_625116</name>
</gene>
<feature type="compositionally biased region" description="Basic residues" evidence="1">
    <location>
        <begin position="768"/>
        <end position="781"/>
    </location>
</feature>
<feature type="region of interest" description="Disordered" evidence="1">
    <location>
        <begin position="592"/>
        <end position="717"/>
    </location>
</feature>
<feature type="compositionally biased region" description="Polar residues" evidence="1">
    <location>
        <begin position="665"/>
        <end position="677"/>
    </location>
</feature>
<dbReference type="EMBL" id="WHVB01000004">
    <property type="protein sequence ID" value="KAF8483893.1"/>
    <property type="molecule type" value="Genomic_DNA"/>
</dbReference>
<dbReference type="Pfam" id="PF00621">
    <property type="entry name" value="RhoGEF"/>
    <property type="match status" value="1"/>
</dbReference>
<dbReference type="GO" id="GO:0032955">
    <property type="term" value="P:regulation of division septum assembly"/>
    <property type="evidence" value="ECO:0007669"/>
    <property type="project" value="TreeGrafter"/>
</dbReference>
<evidence type="ECO:0000313" key="4">
    <source>
        <dbReference type="Proteomes" id="UP000759537"/>
    </source>
</evidence>
<feature type="compositionally biased region" description="Polar residues" evidence="1">
    <location>
        <begin position="79"/>
        <end position="89"/>
    </location>
</feature>
<comment type="caution">
    <text evidence="3">The sequence shown here is derived from an EMBL/GenBank/DDBJ whole genome shotgun (WGS) entry which is preliminary data.</text>
</comment>
<dbReference type="GO" id="GO:0005737">
    <property type="term" value="C:cytoplasm"/>
    <property type="evidence" value="ECO:0007669"/>
    <property type="project" value="TreeGrafter"/>
</dbReference>
<dbReference type="InterPro" id="IPR027267">
    <property type="entry name" value="AH/BAR_dom_sf"/>
</dbReference>
<dbReference type="InterPro" id="IPR035899">
    <property type="entry name" value="DBL_dom_sf"/>
</dbReference>
<accession>A0A9P5N1J6</accession>
<feature type="compositionally biased region" description="Pro residues" evidence="1">
    <location>
        <begin position="40"/>
        <end position="49"/>
    </location>
</feature>
<dbReference type="PANTHER" id="PTHR22834:SF20">
    <property type="entry name" value="SH3 DOMAIN-CONTAINING PROTEIN"/>
    <property type="match status" value="1"/>
</dbReference>
<dbReference type="OrthoDB" id="10256089at2759"/>
<dbReference type="SUPFAM" id="SSF48065">
    <property type="entry name" value="DBL homology domain (DH-domain)"/>
    <property type="match status" value="1"/>
</dbReference>
<reference evidence="3" key="2">
    <citation type="journal article" date="2020" name="Nat. Commun.">
        <title>Large-scale genome sequencing of mycorrhizal fungi provides insights into the early evolution of symbiotic traits.</title>
        <authorList>
            <person name="Miyauchi S."/>
            <person name="Kiss E."/>
            <person name="Kuo A."/>
            <person name="Drula E."/>
            <person name="Kohler A."/>
            <person name="Sanchez-Garcia M."/>
            <person name="Morin E."/>
            <person name="Andreopoulos B."/>
            <person name="Barry K.W."/>
            <person name="Bonito G."/>
            <person name="Buee M."/>
            <person name="Carver A."/>
            <person name="Chen C."/>
            <person name="Cichocki N."/>
            <person name="Clum A."/>
            <person name="Culley D."/>
            <person name="Crous P.W."/>
            <person name="Fauchery L."/>
            <person name="Girlanda M."/>
            <person name="Hayes R.D."/>
            <person name="Keri Z."/>
            <person name="LaButti K."/>
            <person name="Lipzen A."/>
            <person name="Lombard V."/>
            <person name="Magnuson J."/>
            <person name="Maillard F."/>
            <person name="Murat C."/>
            <person name="Nolan M."/>
            <person name="Ohm R.A."/>
            <person name="Pangilinan J."/>
            <person name="Pereira M.F."/>
            <person name="Perotto S."/>
            <person name="Peter M."/>
            <person name="Pfister S."/>
            <person name="Riley R."/>
            <person name="Sitrit Y."/>
            <person name="Stielow J.B."/>
            <person name="Szollosi G."/>
            <person name="Zifcakova L."/>
            <person name="Stursova M."/>
            <person name="Spatafora J.W."/>
            <person name="Tedersoo L."/>
            <person name="Vaario L.M."/>
            <person name="Yamada A."/>
            <person name="Yan M."/>
            <person name="Wang P."/>
            <person name="Xu J."/>
            <person name="Bruns T."/>
            <person name="Baldrian P."/>
            <person name="Vilgalys R."/>
            <person name="Dunand C."/>
            <person name="Henrissat B."/>
            <person name="Grigoriev I.V."/>
            <person name="Hibbett D."/>
            <person name="Nagy L.G."/>
            <person name="Martin F.M."/>
        </authorList>
    </citation>
    <scope>NUCLEOTIDE SEQUENCE</scope>
    <source>
        <strain evidence="3">Prilba</strain>
    </source>
</reference>
<dbReference type="GO" id="GO:0005085">
    <property type="term" value="F:guanyl-nucleotide exchange factor activity"/>
    <property type="evidence" value="ECO:0007669"/>
    <property type="project" value="InterPro"/>
</dbReference>
<dbReference type="CDD" id="cd00160">
    <property type="entry name" value="RhoGEF"/>
    <property type="match status" value="1"/>
</dbReference>
<dbReference type="GO" id="GO:0031991">
    <property type="term" value="P:regulation of actomyosin contractile ring contraction"/>
    <property type="evidence" value="ECO:0007669"/>
    <property type="project" value="TreeGrafter"/>
</dbReference>
<protein>
    <recommendedName>
        <fullName evidence="2">DH domain-containing protein</fullName>
    </recommendedName>
</protein>
<evidence type="ECO:0000313" key="3">
    <source>
        <dbReference type="EMBL" id="KAF8483893.1"/>
    </source>
</evidence>
<dbReference type="PROSITE" id="PS50010">
    <property type="entry name" value="DH_2"/>
    <property type="match status" value="1"/>
</dbReference>
<dbReference type="AlphaFoldDB" id="A0A9P5N1J6"/>
<sequence length="882" mass="97517">MSSSASFSIEPFIPTTNIVIDGAYLNDKPKHPPLLSVPRTPSPDKPLPITPLSASSSTLLDHSALDSPSVRDPLDTPPHSATLSSKVTANGTSKRTHALIELIESERAYASDLALIRDIHLPVALGMCNEPPIPTPPQSSSTSLRTLSTASGSSTTLLGPPMTRDDARIIFSNLPELAEFADEFVLRLEAALGSVLPSGEGEDSVGALFIEMIPRMESPYMHYITRHPASLTHLNSLPQTPSLAAYHATTRTLAQKLSHAWDLPSLLIKPVQRLLKYALLLHAVIEATPDSHGDKENLRRAKAMCEAVSHAVNEGQRRREIVKEVFAAGKPAELLKKKGLGIVGRVRGGVTTPRSISRADSEETERVVRMERDIHLTNEFIQRFAKETVEWVKSVHALMLALRVWAEGFGRVIGLGPDVTSEAFDAFLVVVDQHLTTLCLDLKALVDVQLLPQLRTLLETVKRPSLLLETLHALEPHHYALLQHNPAKGRPPSALNEASIAYVSLRAQLDAELPSYLSLLNAGVTLCVAQLARWQARLWSDVRMRWSDLWDALRVEGEMNAGSEETERVWRVRWEEATRDLYALNIIHPEKLTPRSKQRSATTTSPPSPTAVRTGAVNANTGSLDPARSPQADTSFVVESAAAAHRKRSFNSSSTAHRLARRPSTDSLHSIRSAKSSSGHDHYVDASQSTPSPPRRPMPRRQSMPMSLHHSSSQGRLLDSFGREKEKEEEQHARGGVVKQTIVESLLPTLPRRQLGARRARPSDPHRHPSPHAMHRHHAHTHPPMPPAPQLTVSSRWYRAPVLYTCRVVHECEPPEGVEYYGLPFFKLFLDDVYHVLKEAGHPSRHRDLPLLVDEGEDCLLLARDSSGDLGWLLASFLFPMD</sequence>
<name>A0A9P5N1J6_9AGAM</name>
<proteinExistence type="predicted"/>
<evidence type="ECO:0000259" key="2">
    <source>
        <dbReference type="PROSITE" id="PS50010"/>
    </source>
</evidence>
<dbReference type="InterPro" id="IPR000219">
    <property type="entry name" value="DH_dom"/>
</dbReference>
<feature type="region of interest" description="Disordered" evidence="1">
    <location>
        <begin position="133"/>
        <end position="159"/>
    </location>
</feature>
<evidence type="ECO:0000256" key="1">
    <source>
        <dbReference type="SAM" id="MobiDB-lite"/>
    </source>
</evidence>
<feature type="domain" description="DH" evidence="2">
    <location>
        <begin position="94"/>
        <end position="315"/>
    </location>
</feature>
<dbReference type="Gene3D" id="1.20.900.10">
    <property type="entry name" value="Dbl homology (DH) domain"/>
    <property type="match status" value="1"/>
</dbReference>
<dbReference type="PANTHER" id="PTHR22834">
    <property type="entry name" value="NUCLEAR FUSION PROTEIN FUS2"/>
    <property type="match status" value="1"/>
</dbReference>
<dbReference type="InterPro" id="IPR051492">
    <property type="entry name" value="Dynamin-Rho_GEF"/>
</dbReference>
<keyword evidence="4" id="KW-1185">Reference proteome</keyword>
<feature type="region of interest" description="Disordered" evidence="1">
    <location>
        <begin position="748"/>
        <end position="786"/>
    </location>
</feature>
<dbReference type="SMART" id="SM00325">
    <property type="entry name" value="RhoGEF"/>
    <property type="match status" value="1"/>
</dbReference>
<dbReference type="Proteomes" id="UP000759537">
    <property type="component" value="Unassembled WGS sequence"/>
</dbReference>
<reference evidence="3" key="1">
    <citation type="submission" date="2019-10" db="EMBL/GenBank/DDBJ databases">
        <authorList>
            <consortium name="DOE Joint Genome Institute"/>
            <person name="Kuo A."/>
            <person name="Miyauchi S."/>
            <person name="Kiss E."/>
            <person name="Drula E."/>
            <person name="Kohler A."/>
            <person name="Sanchez-Garcia M."/>
            <person name="Andreopoulos B."/>
            <person name="Barry K.W."/>
            <person name="Bonito G."/>
            <person name="Buee M."/>
            <person name="Carver A."/>
            <person name="Chen C."/>
            <person name="Cichocki N."/>
            <person name="Clum A."/>
            <person name="Culley D."/>
            <person name="Crous P.W."/>
            <person name="Fauchery L."/>
            <person name="Girlanda M."/>
            <person name="Hayes R."/>
            <person name="Keri Z."/>
            <person name="LaButti K."/>
            <person name="Lipzen A."/>
            <person name="Lombard V."/>
            <person name="Magnuson J."/>
            <person name="Maillard F."/>
            <person name="Morin E."/>
            <person name="Murat C."/>
            <person name="Nolan M."/>
            <person name="Ohm R."/>
            <person name="Pangilinan J."/>
            <person name="Pereira M."/>
            <person name="Perotto S."/>
            <person name="Peter M."/>
            <person name="Riley R."/>
            <person name="Sitrit Y."/>
            <person name="Stielow B."/>
            <person name="Szollosi G."/>
            <person name="Zifcakova L."/>
            <person name="Stursova M."/>
            <person name="Spatafora J.W."/>
            <person name="Tedersoo L."/>
            <person name="Vaario L.-M."/>
            <person name="Yamada A."/>
            <person name="Yan M."/>
            <person name="Wang P."/>
            <person name="Xu J."/>
            <person name="Bruns T."/>
            <person name="Baldrian P."/>
            <person name="Vilgalys R."/>
            <person name="Henrissat B."/>
            <person name="Grigoriev I.V."/>
            <person name="Hibbett D."/>
            <person name="Nagy L.G."/>
            <person name="Martin F.M."/>
        </authorList>
    </citation>
    <scope>NUCLEOTIDE SEQUENCE</scope>
    <source>
        <strain evidence="3">Prilba</strain>
    </source>
</reference>
<feature type="region of interest" description="Disordered" evidence="1">
    <location>
        <begin position="31"/>
        <end position="89"/>
    </location>
</feature>
<feature type="compositionally biased region" description="Low complexity" evidence="1">
    <location>
        <begin position="138"/>
        <end position="159"/>
    </location>
</feature>
<organism evidence="3 4">
    <name type="scientific">Russula ochroleuca</name>
    <dbReference type="NCBI Taxonomy" id="152965"/>
    <lineage>
        <taxon>Eukaryota</taxon>
        <taxon>Fungi</taxon>
        <taxon>Dikarya</taxon>
        <taxon>Basidiomycota</taxon>
        <taxon>Agaricomycotina</taxon>
        <taxon>Agaricomycetes</taxon>
        <taxon>Russulales</taxon>
        <taxon>Russulaceae</taxon>
        <taxon>Russula</taxon>
    </lineage>
</organism>